<evidence type="ECO:0000256" key="1">
    <source>
        <dbReference type="ARBA" id="ARBA00004123"/>
    </source>
</evidence>
<dbReference type="GO" id="GO:0008420">
    <property type="term" value="F:RNA polymerase II CTD heptapeptide repeat phosphatase activity"/>
    <property type="evidence" value="ECO:0007669"/>
    <property type="project" value="InterPro"/>
</dbReference>
<keyword evidence="3" id="KW-0378">Hydrolase</keyword>
<protein>
    <recommendedName>
        <fullName evidence="2">protein-serine/threonine phosphatase</fullName>
        <ecNumber evidence="2">3.1.3.16</ecNumber>
    </recommendedName>
</protein>
<organism evidence="9 10">
    <name type="scientific">Plasmodium gonderi</name>
    <dbReference type="NCBI Taxonomy" id="77519"/>
    <lineage>
        <taxon>Eukaryota</taxon>
        <taxon>Sar</taxon>
        <taxon>Alveolata</taxon>
        <taxon>Apicomplexa</taxon>
        <taxon>Aconoidasida</taxon>
        <taxon>Haemosporida</taxon>
        <taxon>Plasmodiidae</taxon>
        <taxon>Plasmodium</taxon>
        <taxon>Plasmodium (Plasmodium)</taxon>
    </lineage>
</organism>
<feature type="compositionally biased region" description="Basic and acidic residues" evidence="7">
    <location>
        <begin position="435"/>
        <end position="444"/>
    </location>
</feature>
<comment type="catalytic activity">
    <reaction evidence="5">
        <text>O-phospho-L-seryl-[protein] + H2O = L-seryl-[protein] + phosphate</text>
        <dbReference type="Rhea" id="RHEA:20629"/>
        <dbReference type="Rhea" id="RHEA-COMP:9863"/>
        <dbReference type="Rhea" id="RHEA-COMP:11604"/>
        <dbReference type="ChEBI" id="CHEBI:15377"/>
        <dbReference type="ChEBI" id="CHEBI:29999"/>
        <dbReference type="ChEBI" id="CHEBI:43474"/>
        <dbReference type="ChEBI" id="CHEBI:83421"/>
        <dbReference type="EC" id="3.1.3.16"/>
    </reaction>
</comment>
<dbReference type="PANTHER" id="PTHR23081:SF36">
    <property type="entry name" value="RNA POLYMERASE II SUBUNIT A C-TERMINAL DOMAIN PHOSPHATASE"/>
    <property type="match status" value="1"/>
</dbReference>
<feature type="domain" description="FCP1 homology" evidence="8">
    <location>
        <begin position="544"/>
        <end position="690"/>
    </location>
</feature>
<evidence type="ECO:0000256" key="2">
    <source>
        <dbReference type="ARBA" id="ARBA00013081"/>
    </source>
</evidence>
<dbReference type="Pfam" id="PF03031">
    <property type="entry name" value="NIF"/>
    <property type="match status" value="1"/>
</dbReference>
<dbReference type="EMBL" id="BDQF01000009">
    <property type="protein sequence ID" value="GAW80550.1"/>
    <property type="molecule type" value="Genomic_DNA"/>
</dbReference>
<feature type="compositionally biased region" description="Acidic residues" evidence="7">
    <location>
        <begin position="425"/>
        <end position="434"/>
    </location>
</feature>
<sequence length="1480" mass="172633">MDKERIYLPENIALPCKLKWAVDNNSIVSANQIIAFVIETTNETLDIHQNGKENFNGKKFPIKTCISDSDMIKENKIDSDESSNNIHLKNEEMHKQTCGQIRKDEENENILIDENDKISENSVINLCKVTSGKTNDTTDGMDKNINNSLISQRNPTKMEEIAKNSNERYDINNKDLKENEKKSMYEKNNVINLILNNKNNYDIKKKNSYFPLRSKIHGRIHIIKQNSNSDIDEYIYINSPNELLCEISDERCNHEVIFSGLCTNCFLNQEEINKNKKEQKYFLSPGFLTNEKELYINSDKAADLEKERISNIIKNKKLCLVLDLDNTLLHASFFVLAINMNNDIINITTDINEEMENEIGHSCNPCAYQSSDSCVPNYNFNNFNFEESYNSSASNGTNGKKEDNVEVRSDSMFGVASGVDTRDGGDDDTDDDYLQDGKENHCDETPGSGITLGVSEKHRNKHNAEEKEKGEEYLRDYKNDEHFIMNQDELYSIFCKRNNNNMEYMYKNEDIKSSYENYCDFLAKMNTINLLKYNGKFIHYENLKDENIKKKIDKLELSVLKTNVKYDKGSYTIYYKLRPGVIQFLQNMNKKYEIYLYTMGTLEHAKSCLFLLDPLKKFFGNRVFSRKDSVNGLKHLNRILPTYRSISICIDDSDYMWKESSSCIKVHGYNYFPEINFLEDIKRKPYFLTKFFALAQSYLNFSSNLYGFINFKCNEYEAMKMNSINNLLYNESSIWNDPSNRFMAAGTAYQITQQGENRIGNVNFSKEGELNGDLKQGEDTGIKIDTNAAISHNSCIKIDETDFEVENTPLKGDDDDEEEEEDCIILRGDNSINNETDSSSDIELDESIEGNFIDLDKEFETDNEDSAIVEEAKPKLDYNSYELNVNNNLKLFDDTYNSSNGKGELFQRCNNDQCSNALIGNDNLHGNINNDHFPNLYQNDDTCENISNSNFMNVSSSNPNINQKGFTQNEHDFFLNSDVYKENSENNIHMNNNMYVSHLYNQSGYMQSDQNSTYSIGINSVDCQFSRATNCEDNMNKTFSGTDSFANMGVKISKDIDKKKKKKKNNNKINNLEMKNKTIQYKYTLGRDEEYSSNSFDNLACLTTSERFVPFEDEIIYKFISERNFRKYDNYVVRFLRNYFKGERFTRGRGEEGGLHEDAHIESDGHLDVDTNMNSNEIDSGENRTKDEKNDCKKESDGETQMEEDGKWEGENEFEKMNNTVWHNLKKVEKKIKKEKIKKLTHVQNFQKKKNITLGNVKEYEDTNDVDSTPLSNNKLNNDSKGKTHQNEYYESFFIPKNLSELNFEDNDKQLHYLTTILDEIHHIFYNIFEHFKMNKTDENNQEDQIYNYFLRYPIIRTILIEFRKQALKDCIFNVSQLTDEIQRSDFMDYILKLGGSINNENYTHILTVNNFVKNENWKNAKITNLMWIERALYTWTSADTKYYDMNMWNKVHRNFWDVIEYEEGKKKKKKKMKNRTKIG</sequence>
<comment type="subcellular location">
    <subcellularLocation>
        <location evidence="1">Nucleus</location>
    </subcellularLocation>
</comment>
<feature type="region of interest" description="Disordered" evidence="7">
    <location>
        <begin position="1165"/>
        <end position="1208"/>
    </location>
</feature>
<keyword evidence="10" id="KW-1185">Reference proteome</keyword>
<dbReference type="SUPFAM" id="SSF52113">
    <property type="entry name" value="BRCT domain"/>
    <property type="match status" value="1"/>
</dbReference>
<evidence type="ECO:0000256" key="3">
    <source>
        <dbReference type="ARBA" id="ARBA00022801"/>
    </source>
</evidence>
<dbReference type="InterPro" id="IPR036412">
    <property type="entry name" value="HAD-like_sf"/>
</dbReference>
<reference evidence="10" key="1">
    <citation type="submission" date="2017-04" db="EMBL/GenBank/DDBJ databases">
        <title>Plasmodium gonderi genome.</title>
        <authorList>
            <person name="Arisue N."/>
            <person name="Honma H."/>
            <person name="Kawai S."/>
            <person name="Tougan T."/>
            <person name="Tanabe K."/>
            <person name="Horii T."/>
        </authorList>
    </citation>
    <scope>NUCLEOTIDE SEQUENCE [LARGE SCALE GENOMIC DNA]</scope>
    <source>
        <strain evidence="10">ATCC 30045</strain>
    </source>
</reference>
<evidence type="ECO:0000313" key="10">
    <source>
        <dbReference type="Proteomes" id="UP000195521"/>
    </source>
</evidence>
<dbReference type="OrthoDB" id="10249888at2759"/>
<gene>
    <name evidence="9" type="ORF">PGO_081160</name>
</gene>
<evidence type="ECO:0000256" key="4">
    <source>
        <dbReference type="ARBA" id="ARBA00023242"/>
    </source>
</evidence>
<dbReference type="GO" id="GO:0005634">
    <property type="term" value="C:nucleus"/>
    <property type="evidence" value="ECO:0007669"/>
    <property type="project" value="UniProtKB-SubCell"/>
</dbReference>
<accession>A0A1Y1JE65</accession>
<evidence type="ECO:0000313" key="9">
    <source>
        <dbReference type="EMBL" id="GAW80550.1"/>
    </source>
</evidence>
<dbReference type="SMART" id="SM00577">
    <property type="entry name" value="CPDc"/>
    <property type="match status" value="1"/>
</dbReference>
<comment type="catalytic activity">
    <reaction evidence="6">
        <text>O-phospho-L-threonyl-[protein] + H2O = L-threonyl-[protein] + phosphate</text>
        <dbReference type="Rhea" id="RHEA:47004"/>
        <dbReference type="Rhea" id="RHEA-COMP:11060"/>
        <dbReference type="Rhea" id="RHEA-COMP:11605"/>
        <dbReference type="ChEBI" id="CHEBI:15377"/>
        <dbReference type="ChEBI" id="CHEBI:30013"/>
        <dbReference type="ChEBI" id="CHEBI:43474"/>
        <dbReference type="ChEBI" id="CHEBI:61977"/>
        <dbReference type="EC" id="3.1.3.16"/>
    </reaction>
</comment>
<dbReference type="InterPro" id="IPR023214">
    <property type="entry name" value="HAD_sf"/>
</dbReference>
<keyword evidence="4" id="KW-0539">Nucleus</keyword>
<dbReference type="Proteomes" id="UP000195521">
    <property type="component" value="Unassembled WGS sequence"/>
</dbReference>
<feature type="compositionally biased region" description="Polar residues" evidence="7">
    <location>
        <begin position="1266"/>
        <end position="1277"/>
    </location>
</feature>
<comment type="caution">
    <text evidence="9">The sequence shown here is derived from an EMBL/GenBank/DDBJ whole genome shotgun (WGS) entry which is preliminary data.</text>
</comment>
<dbReference type="PANTHER" id="PTHR23081">
    <property type="entry name" value="RNA POLYMERASE II CTD PHOSPHATASE"/>
    <property type="match status" value="1"/>
</dbReference>
<evidence type="ECO:0000256" key="7">
    <source>
        <dbReference type="SAM" id="MobiDB-lite"/>
    </source>
</evidence>
<evidence type="ECO:0000256" key="6">
    <source>
        <dbReference type="ARBA" id="ARBA00048336"/>
    </source>
</evidence>
<dbReference type="PROSITE" id="PS50969">
    <property type="entry name" value="FCP1"/>
    <property type="match status" value="1"/>
</dbReference>
<dbReference type="InterPro" id="IPR004274">
    <property type="entry name" value="FCP1_dom"/>
</dbReference>
<dbReference type="RefSeq" id="XP_028543139.1">
    <property type="nucleotide sequence ID" value="XM_028687338.1"/>
</dbReference>
<evidence type="ECO:0000256" key="5">
    <source>
        <dbReference type="ARBA" id="ARBA00047761"/>
    </source>
</evidence>
<dbReference type="OMA" id="HYENLKD"/>
<dbReference type="InterPro" id="IPR036420">
    <property type="entry name" value="BRCT_dom_sf"/>
</dbReference>
<evidence type="ECO:0000259" key="8">
    <source>
        <dbReference type="PROSITE" id="PS50969"/>
    </source>
</evidence>
<dbReference type="GeneID" id="39747265"/>
<dbReference type="Gene3D" id="3.40.50.1000">
    <property type="entry name" value="HAD superfamily/HAD-like"/>
    <property type="match status" value="2"/>
</dbReference>
<proteinExistence type="predicted"/>
<name>A0A1Y1JE65_PLAGO</name>
<feature type="compositionally biased region" description="Basic and acidic residues" evidence="7">
    <location>
        <begin position="1181"/>
        <end position="1197"/>
    </location>
</feature>
<dbReference type="InterPro" id="IPR039189">
    <property type="entry name" value="Fcp1"/>
</dbReference>
<feature type="region of interest" description="Disordered" evidence="7">
    <location>
        <begin position="1262"/>
        <end position="1283"/>
    </location>
</feature>
<feature type="region of interest" description="Disordered" evidence="7">
    <location>
        <begin position="415"/>
        <end position="469"/>
    </location>
</feature>
<dbReference type="SUPFAM" id="SSF56784">
    <property type="entry name" value="HAD-like"/>
    <property type="match status" value="1"/>
</dbReference>
<dbReference type="EC" id="3.1.3.16" evidence="2"/>